<comment type="caution">
    <text evidence="2">The sequence shown here is derived from an EMBL/GenBank/DDBJ whole genome shotgun (WGS) entry which is preliminary data.</text>
</comment>
<sequence>MEMMIPTQALNASNKNTISSNMGGEFQQQHFPPSKKTRVGRAYTGRTPLEVDAKCRRASYRSLLFNFGND</sequence>
<evidence type="ECO:0000313" key="3">
    <source>
        <dbReference type="Proteomes" id="UP001195483"/>
    </source>
</evidence>
<evidence type="ECO:0000256" key="1">
    <source>
        <dbReference type="SAM" id="MobiDB-lite"/>
    </source>
</evidence>
<reference evidence="2" key="3">
    <citation type="submission" date="2023-05" db="EMBL/GenBank/DDBJ databases">
        <authorList>
            <person name="Smith C.H."/>
        </authorList>
    </citation>
    <scope>NUCLEOTIDE SEQUENCE</scope>
    <source>
        <strain evidence="2">CHS0354</strain>
        <tissue evidence="2">Mantle</tissue>
    </source>
</reference>
<organism evidence="2 3">
    <name type="scientific">Potamilus streckersoni</name>
    <dbReference type="NCBI Taxonomy" id="2493646"/>
    <lineage>
        <taxon>Eukaryota</taxon>
        <taxon>Metazoa</taxon>
        <taxon>Spiralia</taxon>
        <taxon>Lophotrochozoa</taxon>
        <taxon>Mollusca</taxon>
        <taxon>Bivalvia</taxon>
        <taxon>Autobranchia</taxon>
        <taxon>Heteroconchia</taxon>
        <taxon>Palaeoheterodonta</taxon>
        <taxon>Unionida</taxon>
        <taxon>Unionoidea</taxon>
        <taxon>Unionidae</taxon>
        <taxon>Ambleminae</taxon>
        <taxon>Lampsilini</taxon>
        <taxon>Potamilus</taxon>
    </lineage>
</organism>
<evidence type="ECO:0000313" key="2">
    <source>
        <dbReference type="EMBL" id="KAK3608605.1"/>
    </source>
</evidence>
<feature type="region of interest" description="Disordered" evidence="1">
    <location>
        <begin position="1"/>
        <end position="43"/>
    </location>
</feature>
<protein>
    <submittedName>
        <fullName evidence="2">Uncharacterized protein</fullName>
    </submittedName>
</protein>
<dbReference type="AlphaFoldDB" id="A0AAE0TEV7"/>
<feature type="compositionally biased region" description="Polar residues" evidence="1">
    <location>
        <begin position="8"/>
        <end position="31"/>
    </location>
</feature>
<gene>
    <name evidence="2" type="ORF">CHS0354_042602</name>
</gene>
<proteinExistence type="predicted"/>
<keyword evidence="3" id="KW-1185">Reference proteome</keyword>
<reference evidence="2" key="2">
    <citation type="journal article" date="2021" name="Genome Biol. Evol.">
        <title>Developing a high-quality reference genome for a parasitic bivalve with doubly uniparental inheritance (Bivalvia: Unionida).</title>
        <authorList>
            <person name="Smith C.H."/>
        </authorList>
    </citation>
    <scope>NUCLEOTIDE SEQUENCE</scope>
    <source>
        <strain evidence="2">CHS0354</strain>
        <tissue evidence="2">Mantle</tissue>
    </source>
</reference>
<dbReference type="Proteomes" id="UP001195483">
    <property type="component" value="Unassembled WGS sequence"/>
</dbReference>
<accession>A0AAE0TEV7</accession>
<reference evidence="2" key="1">
    <citation type="journal article" date="2021" name="Genome Biol. Evol.">
        <title>A High-Quality Reference Genome for a Parasitic Bivalve with Doubly Uniparental Inheritance (Bivalvia: Unionida).</title>
        <authorList>
            <person name="Smith C.H."/>
        </authorList>
    </citation>
    <scope>NUCLEOTIDE SEQUENCE</scope>
    <source>
        <strain evidence="2">CHS0354</strain>
    </source>
</reference>
<name>A0AAE0TEV7_9BIVA</name>
<dbReference type="EMBL" id="JAEAOA010002356">
    <property type="protein sequence ID" value="KAK3608605.1"/>
    <property type="molecule type" value="Genomic_DNA"/>
</dbReference>